<dbReference type="SUPFAM" id="SSF82199">
    <property type="entry name" value="SET domain"/>
    <property type="match status" value="1"/>
</dbReference>
<proteinExistence type="predicted"/>
<gene>
    <name evidence="1" type="ORF">ZT1E4_G4381</name>
</gene>
<dbReference type="Gene3D" id="3.90.1410.10">
    <property type="entry name" value="set domain protein methyltransferase, domain 1"/>
    <property type="match status" value="1"/>
</dbReference>
<dbReference type="InterPro" id="IPR046341">
    <property type="entry name" value="SET_dom_sf"/>
</dbReference>
<evidence type="ECO:0000313" key="1">
    <source>
        <dbReference type="EMBL" id="SMR48989.1"/>
    </source>
</evidence>
<dbReference type="Proteomes" id="UP000245764">
    <property type="component" value="Chromosome 3"/>
</dbReference>
<dbReference type="InterPro" id="IPR050600">
    <property type="entry name" value="SETD3_SETD6_MTase"/>
</dbReference>
<organism evidence="1 2">
    <name type="scientific">Zymoseptoria tritici ST99CH_1E4</name>
    <dbReference type="NCBI Taxonomy" id="1276532"/>
    <lineage>
        <taxon>Eukaryota</taxon>
        <taxon>Fungi</taxon>
        <taxon>Dikarya</taxon>
        <taxon>Ascomycota</taxon>
        <taxon>Pezizomycotina</taxon>
        <taxon>Dothideomycetes</taxon>
        <taxon>Dothideomycetidae</taxon>
        <taxon>Mycosphaerellales</taxon>
        <taxon>Mycosphaerellaceae</taxon>
        <taxon>Zymoseptoria</taxon>
    </lineage>
</organism>
<accession>A0A2H1G626</accession>
<protein>
    <submittedName>
        <fullName evidence="1">Uncharacterized protein</fullName>
    </submittedName>
</protein>
<name>A0A2H1G626_ZYMTR</name>
<reference evidence="2" key="1">
    <citation type="submission" date="2017-05" db="EMBL/GenBank/DDBJ databases">
        <authorList>
            <person name="Song R."/>
            <person name="Chenine A.L."/>
            <person name="Ruprecht R.M."/>
        </authorList>
    </citation>
    <scope>NUCLEOTIDE SEQUENCE [LARGE SCALE GENOMIC DNA]</scope>
</reference>
<dbReference type="EMBL" id="LT854255">
    <property type="protein sequence ID" value="SMR48989.1"/>
    <property type="molecule type" value="Genomic_DNA"/>
</dbReference>
<evidence type="ECO:0000313" key="2">
    <source>
        <dbReference type="Proteomes" id="UP000245764"/>
    </source>
</evidence>
<sequence>MPSTGQLQTLRLWLEDNGGYVNPAIDLDWNETAGVHCRVNFASSLGPDSRICTVPHSLALSSLNALVDDSFSVFRNRGLAPEAIGYFYLMHQQKLQEEHYAKGIDMLNRAKIDVEPYTWPLFKWAVTMFTSRFFLLACLASVRQQVLGCLQGRPARPATNSTCRYVAGVAEDQDFPVLFPVIDIPNHSPAARVDWAFDPGRFSITIKDPIPGGEEVYNNYGPKSNDELLLGYGFCIPDNLDDKVLLTLKPPPSDLQAAIKPFQPGYFSATNGHWSSEKATFGIKRLTWSDSMSSDPVSLFQQLPEPLLELMLYILRHTRDLPFVFQSDPLLYLTDQSSFRKTIPALLGSNDRAISRSETGHATS</sequence>
<dbReference type="AlphaFoldDB" id="A0A2H1G626"/>
<dbReference type="PANTHER" id="PTHR13271">
    <property type="entry name" value="UNCHARACTERIZED PUTATIVE METHYLTRANSFERASE"/>
    <property type="match status" value="1"/>
</dbReference>
<dbReference type="GO" id="GO:0016279">
    <property type="term" value="F:protein-lysine N-methyltransferase activity"/>
    <property type="evidence" value="ECO:0007669"/>
    <property type="project" value="TreeGrafter"/>
</dbReference>